<dbReference type="AlphaFoldDB" id="A0A9P4LGV3"/>
<feature type="compositionally biased region" description="Polar residues" evidence="1">
    <location>
        <begin position="309"/>
        <end position="325"/>
    </location>
</feature>
<proteinExistence type="predicted"/>
<comment type="caution">
    <text evidence="2">The sequence shown here is derived from an EMBL/GenBank/DDBJ whole genome shotgun (WGS) entry which is preliminary data.</text>
</comment>
<sequence length="374" mass="39947">MSRMTPKSASSSLYSDDEAILTPSSTDIRDHDQSQAGRNMASLSCEYDQFFERSASNVLGSSTENQDSAVDPALHTTYRYETAAEAEERRRRSAAIARAEARLMAWVESYLPTVNGRILPVNVDGTLDYLSQASSDFTSSPQSSRSPEVVVADVGTRPPTPPRRRPRLSTEELQSLGSRCNTVVSSLQSLAESSETEALGLAVSNGVAESETVEQAGPTSRAQQILDNAGSSALSVPAAPASLFNSTLAIDGVDHVTAEQQQANREHALQALVANSADVDAEVAAGRTHHEIATVTSKASGTKRRQGKSDWSNNITTGNSDRSQPTLVSSTVKVYGLGNHSLGYSSGTYVTDLQRTQAAGKQGKKSRSLRLFCM</sequence>
<protein>
    <submittedName>
        <fullName evidence="2">Uncharacterized protein</fullName>
    </submittedName>
</protein>
<accession>A0A9P4LGV3</accession>
<feature type="region of interest" description="Disordered" evidence="1">
    <location>
        <begin position="297"/>
        <end position="325"/>
    </location>
</feature>
<reference evidence="2" key="1">
    <citation type="journal article" date="2020" name="Stud. Mycol.">
        <title>101 Dothideomycetes genomes: a test case for predicting lifestyles and emergence of pathogens.</title>
        <authorList>
            <person name="Haridas S."/>
            <person name="Albert R."/>
            <person name="Binder M."/>
            <person name="Bloem J."/>
            <person name="Labutti K."/>
            <person name="Salamov A."/>
            <person name="Andreopoulos B."/>
            <person name="Baker S."/>
            <person name="Barry K."/>
            <person name="Bills G."/>
            <person name="Bluhm B."/>
            <person name="Cannon C."/>
            <person name="Castanera R."/>
            <person name="Culley D."/>
            <person name="Daum C."/>
            <person name="Ezra D."/>
            <person name="Gonzalez J."/>
            <person name="Henrissat B."/>
            <person name="Kuo A."/>
            <person name="Liang C."/>
            <person name="Lipzen A."/>
            <person name="Lutzoni F."/>
            <person name="Magnuson J."/>
            <person name="Mondo S."/>
            <person name="Nolan M."/>
            <person name="Ohm R."/>
            <person name="Pangilinan J."/>
            <person name="Park H.-J."/>
            <person name="Ramirez L."/>
            <person name="Alfaro M."/>
            <person name="Sun H."/>
            <person name="Tritt A."/>
            <person name="Yoshinaga Y."/>
            <person name="Zwiers L.-H."/>
            <person name="Turgeon B."/>
            <person name="Goodwin S."/>
            <person name="Spatafora J."/>
            <person name="Crous P."/>
            <person name="Grigoriev I."/>
        </authorList>
    </citation>
    <scope>NUCLEOTIDE SEQUENCE</scope>
    <source>
        <strain evidence="2">CBS 110217</strain>
    </source>
</reference>
<feature type="compositionally biased region" description="Polar residues" evidence="1">
    <location>
        <begin position="1"/>
        <end position="14"/>
    </location>
</feature>
<dbReference type="OrthoDB" id="10480574at2759"/>
<evidence type="ECO:0000313" key="3">
    <source>
        <dbReference type="Proteomes" id="UP000799777"/>
    </source>
</evidence>
<feature type="compositionally biased region" description="Polar residues" evidence="1">
    <location>
        <begin position="134"/>
        <end position="146"/>
    </location>
</feature>
<feature type="region of interest" description="Disordered" evidence="1">
    <location>
        <begin position="1"/>
        <end position="39"/>
    </location>
</feature>
<name>A0A9P4LGV3_9PLEO</name>
<keyword evidence="3" id="KW-1185">Reference proteome</keyword>
<gene>
    <name evidence="2" type="ORF">EK21DRAFT_117641</name>
</gene>
<organism evidence="2 3">
    <name type="scientific">Setomelanomma holmii</name>
    <dbReference type="NCBI Taxonomy" id="210430"/>
    <lineage>
        <taxon>Eukaryota</taxon>
        <taxon>Fungi</taxon>
        <taxon>Dikarya</taxon>
        <taxon>Ascomycota</taxon>
        <taxon>Pezizomycotina</taxon>
        <taxon>Dothideomycetes</taxon>
        <taxon>Pleosporomycetidae</taxon>
        <taxon>Pleosporales</taxon>
        <taxon>Pleosporineae</taxon>
        <taxon>Phaeosphaeriaceae</taxon>
        <taxon>Setomelanomma</taxon>
    </lineage>
</organism>
<evidence type="ECO:0000313" key="2">
    <source>
        <dbReference type="EMBL" id="KAF2024600.1"/>
    </source>
</evidence>
<dbReference type="Proteomes" id="UP000799777">
    <property type="component" value="Unassembled WGS sequence"/>
</dbReference>
<evidence type="ECO:0000256" key="1">
    <source>
        <dbReference type="SAM" id="MobiDB-lite"/>
    </source>
</evidence>
<dbReference type="EMBL" id="ML978290">
    <property type="protein sequence ID" value="KAF2024600.1"/>
    <property type="molecule type" value="Genomic_DNA"/>
</dbReference>
<feature type="region of interest" description="Disordered" evidence="1">
    <location>
        <begin position="134"/>
        <end position="172"/>
    </location>
</feature>